<evidence type="ECO:0000313" key="2">
    <source>
        <dbReference type="EMBL" id="ULT85890.1"/>
    </source>
</evidence>
<feature type="compositionally biased region" description="Polar residues" evidence="1">
    <location>
        <begin position="11"/>
        <end position="20"/>
    </location>
</feature>
<accession>A0AAE9CYK0</accession>
<name>A0AAE9CYK0_CAEBR</name>
<dbReference type="Proteomes" id="UP000827892">
    <property type="component" value="Chromosome V"/>
</dbReference>
<protein>
    <submittedName>
        <fullName evidence="2">Uncharacterized protein</fullName>
    </submittedName>
</protein>
<reference evidence="2 3" key="1">
    <citation type="submission" date="2022-02" db="EMBL/GenBank/DDBJ databases">
        <title>Chromosome-level reference genomes for two strains of Caenorhabditis briggsae: an improved platform for comparative genomics.</title>
        <authorList>
            <person name="Stevens L."/>
            <person name="Andersen E.C."/>
        </authorList>
    </citation>
    <scope>NUCLEOTIDE SEQUENCE [LARGE SCALE GENOMIC DNA]</scope>
    <source>
        <strain evidence="2">QX1410_ONT</strain>
        <tissue evidence="2">Whole-organism</tissue>
    </source>
</reference>
<organism evidence="2 3">
    <name type="scientific">Caenorhabditis briggsae</name>
    <dbReference type="NCBI Taxonomy" id="6238"/>
    <lineage>
        <taxon>Eukaryota</taxon>
        <taxon>Metazoa</taxon>
        <taxon>Ecdysozoa</taxon>
        <taxon>Nematoda</taxon>
        <taxon>Chromadorea</taxon>
        <taxon>Rhabditida</taxon>
        <taxon>Rhabditina</taxon>
        <taxon>Rhabditomorpha</taxon>
        <taxon>Rhabditoidea</taxon>
        <taxon>Rhabditidae</taxon>
        <taxon>Peloderinae</taxon>
        <taxon>Caenorhabditis</taxon>
    </lineage>
</organism>
<sequence>MISKDNKVDKNNASPATADQSKSKASSSASKRRRRVPTRARQPNQKSTAAKMSKLSSESSSVPEKTYWTSSSRQSKAPSRYVANSKK</sequence>
<feature type="compositionally biased region" description="Polar residues" evidence="1">
    <location>
        <begin position="67"/>
        <end position="77"/>
    </location>
</feature>
<dbReference type="EMBL" id="CP090895">
    <property type="protein sequence ID" value="ULT85890.1"/>
    <property type="molecule type" value="Genomic_DNA"/>
</dbReference>
<gene>
    <name evidence="2" type="ORF">L3Y34_005937</name>
</gene>
<feature type="region of interest" description="Disordered" evidence="1">
    <location>
        <begin position="1"/>
        <end position="87"/>
    </location>
</feature>
<evidence type="ECO:0000313" key="3">
    <source>
        <dbReference type="Proteomes" id="UP000827892"/>
    </source>
</evidence>
<dbReference type="AlphaFoldDB" id="A0AAE9CYK0"/>
<evidence type="ECO:0000256" key="1">
    <source>
        <dbReference type="SAM" id="MobiDB-lite"/>
    </source>
</evidence>
<feature type="compositionally biased region" description="Basic and acidic residues" evidence="1">
    <location>
        <begin position="1"/>
        <end position="10"/>
    </location>
</feature>
<proteinExistence type="predicted"/>